<keyword evidence="2" id="KW-1185">Reference proteome</keyword>
<dbReference type="AlphaFoldDB" id="A0A5P8WB98"/>
<evidence type="ECO:0000313" key="1">
    <source>
        <dbReference type="EMBL" id="QFS49446.1"/>
    </source>
</evidence>
<sequence length="40" mass="4290">MVRVHTPDQIIGCGYNGSLIGDEWSDLLGCEYNSAGCADE</sequence>
<dbReference type="Proteomes" id="UP000326678">
    <property type="component" value="Chromosome Gxm1"/>
</dbReference>
<name>A0A5P8WB98_9NOSO</name>
<accession>A0A5P8WB98</accession>
<proteinExistence type="predicted"/>
<dbReference type="KEGG" id="nsh:GXM_06940"/>
<protein>
    <submittedName>
        <fullName evidence="1">Uncharacterized protein</fullName>
    </submittedName>
</protein>
<dbReference type="EMBL" id="CP045226">
    <property type="protein sequence ID" value="QFS49446.1"/>
    <property type="molecule type" value="Genomic_DNA"/>
</dbReference>
<reference evidence="1 2" key="1">
    <citation type="submission" date="2019-10" db="EMBL/GenBank/DDBJ databases">
        <title>Genomic and transcriptomic insights into the perfect genentic adaptation of a filamentous nitrogen-fixing cyanobacterium to rice fields.</title>
        <authorList>
            <person name="Chen Z."/>
        </authorList>
    </citation>
    <scope>NUCLEOTIDE SEQUENCE [LARGE SCALE GENOMIC DNA]</scope>
    <source>
        <strain evidence="1">CCNUC1</strain>
    </source>
</reference>
<gene>
    <name evidence="1" type="ORF">GXM_06940</name>
</gene>
<evidence type="ECO:0000313" key="2">
    <source>
        <dbReference type="Proteomes" id="UP000326678"/>
    </source>
</evidence>
<organism evidence="1 2">
    <name type="scientific">Nostoc sphaeroides CCNUC1</name>
    <dbReference type="NCBI Taxonomy" id="2653204"/>
    <lineage>
        <taxon>Bacteria</taxon>
        <taxon>Bacillati</taxon>
        <taxon>Cyanobacteriota</taxon>
        <taxon>Cyanophyceae</taxon>
        <taxon>Nostocales</taxon>
        <taxon>Nostocaceae</taxon>
        <taxon>Nostoc</taxon>
    </lineage>
</organism>